<dbReference type="PANTHER" id="PTHR41700:SF1">
    <property type="entry name" value="N-ACETYLTRANSFERASE DOMAIN-CONTAINING PROTEIN"/>
    <property type="match status" value="1"/>
</dbReference>
<reference evidence="2 3" key="2">
    <citation type="journal article" date="2011" name="Stand. Genomic Sci.">
        <title>Complete genome sequence of Truepera radiovictrix type strain (RQ-24).</title>
        <authorList>
            <person name="Ivanova N."/>
            <person name="Rohde C."/>
            <person name="Munk C."/>
            <person name="Nolan M."/>
            <person name="Lucas S."/>
            <person name="Del Rio T.G."/>
            <person name="Tice H."/>
            <person name="Deshpande S."/>
            <person name="Cheng J.F."/>
            <person name="Tapia R."/>
            <person name="Han C."/>
            <person name="Goodwin L."/>
            <person name="Pitluck S."/>
            <person name="Liolios K."/>
            <person name="Mavromatis K."/>
            <person name="Mikhailova N."/>
            <person name="Pati A."/>
            <person name="Chen A."/>
            <person name="Palaniappan K."/>
            <person name="Land M."/>
            <person name="Hauser L."/>
            <person name="Chang Y.J."/>
            <person name="Jeffries C.D."/>
            <person name="Brambilla E."/>
            <person name="Rohde M."/>
            <person name="Goker M."/>
            <person name="Tindall B.J."/>
            <person name="Woyke T."/>
            <person name="Bristow J."/>
            <person name="Eisen J.A."/>
            <person name="Markowitz V."/>
            <person name="Hugenholtz P."/>
            <person name="Kyrpides N.C."/>
            <person name="Klenk H.P."/>
            <person name="Lapidus A."/>
        </authorList>
    </citation>
    <scope>NUCLEOTIDE SEQUENCE [LARGE SCALE GENOMIC DNA]</scope>
    <source>
        <strain evidence="3">DSM 17093 / CIP 108686 / LMG 22925 / RQ-24</strain>
    </source>
</reference>
<feature type="domain" description="N-acetyltransferase" evidence="1">
    <location>
        <begin position="2"/>
        <end position="166"/>
    </location>
</feature>
<proteinExistence type="predicted"/>
<dbReference type="SUPFAM" id="SSF55729">
    <property type="entry name" value="Acyl-CoA N-acyltransferases (Nat)"/>
    <property type="match status" value="1"/>
</dbReference>
<dbReference type="Proteomes" id="UP000000379">
    <property type="component" value="Chromosome"/>
</dbReference>
<dbReference type="Pfam" id="PF00583">
    <property type="entry name" value="Acetyltransf_1"/>
    <property type="match status" value="1"/>
</dbReference>
<dbReference type="STRING" id="649638.Trad_2124"/>
<gene>
    <name evidence="2" type="ordered locus">Trad_2124</name>
</gene>
<dbReference type="KEGG" id="tra:Trad_2124"/>
<name>D7CRE9_TRURR</name>
<dbReference type="eggNOG" id="COG3375">
    <property type="taxonomic scope" value="Bacteria"/>
</dbReference>
<organism evidence="2 3">
    <name type="scientific">Truepera radiovictrix (strain DSM 17093 / CIP 108686 / LMG 22925 / RQ-24)</name>
    <dbReference type="NCBI Taxonomy" id="649638"/>
    <lineage>
        <taxon>Bacteria</taxon>
        <taxon>Thermotogati</taxon>
        <taxon>Deinococcota</taxon>
        <taxon>Deinococci</taxon>
        <taxon>Trueperales</taxon>
        <taxon>Trueperaceae</taxon>
        <taxon>Truepera</taxon>
    </lineage>
</organism>
<sequence length="267" mass="29105">MGPVRELTELADLRRCERVQRTVWGGDELEVTAASQLKAAVHAGALVAGAFEGDELLGFVFSFPSYTRCGDGWRVGQHSHLLAVRPEARGRGIGRQLKWFQRAWCLARGVTHVTWTFDPLQARNARLNLEHLGAYATRYYPDFYGPLGGLNGTGPSDRLLAEWPLTAPHVAALAAGEARAAPPTAVATGLELDPEGRPLVHRVPADAQAVRLEVPARVDLRGGDPLTLTWRLALREVMQPLLARGLRATRFFRGGYLLEAAAHAPDA</sequence>
<evidence type="ECO:0000313" key="3">
    <source>
        <dbReference type="Proteomes" id="UP000000379"/>
    </source>
</evidence>
<dbReference type="HOGENOM" id="CLU_061573_1_0_0"/>
<dbReference type="OrthoDB" id="9797990at2"/>
<dbReference type="InterPro" id="IPR000182">
    <property type="entry name" value="GNAT_dom"/>
</dbReference>
<dbReference type="InterPro" id="IPR016181">
    <property type="entry name" value="Acyl_CoA_acyltransferase"/>
</dbReference>
<keyword evidence="3" id="KW-1185">Reference proteome</keyword>
<dbReference type="GO" id="GO:0016747">
    <property type="term" value="F:acyltransferase activity, transferring groups other than amino-acyl groups"/>
    <property type="evidence" value="ECO:0007669"/>
    <property type="project" value="InterPro"/>
</dbReference>
<dbReference type="PROSITE" id="PS51186">
    <property type="entry name" value="GNAT"/>
    <property type="match status" value="1"/>
</dbReference>
<accession>D7CRE9</accession>
<dbReference type="PANTHER" id="PTHR41700">
    <property type="entry name" value="GCN5-RELATED N-ACETYLTRANSFERASE"/>
    <property type="match status" value="1"/>
</dbReference>
<reference evidence="3" key="1">
    <citation type="submission" date="2010-05" db="EMBL/GenBank/DDBJ databases">
        <title>The complete genome of Truepera radiovictris DSM 17093.</title>
        <authorList>
            <consortium name="US DOE Joint Genome Institute (JGI-PGF)"/>
            <person name="Lucas S."/>
            <person name="Copeland A."/>
            <person name="Lapidus A."/>
            <person name="Glavina del Rio T."/>
            <person name="Dalin E."/>
            <person name="Tice H."/>
            <person name="Bruce D."/>
            <person name="Goodwin L."/>
            <person name="Pitluck S."/>
            <person name="Kyrpides N."/>
            <person name="Mavromatis K."/>
            <person name="Ovchinnikova G."/>
            <person name="Munk A.C."/>
            <person name="Detter J.C."/>
            <person name="Han C."/>
            <person name="Tapia R."/>
            <person name="Land M."/>
            <person name="Hauser L."/>
            <person name="Markowitz V."/>
            <person name="Cheng J.-F."/>
            <person name="Hugenholtz P."/>
            <person name="Woyke T."/>
            <person name="Wu D."/>
            <person name="Tindall B."/>
            <person name="Pomrenke H.G."/>
            <person name="Brambilla E."/>
            <person name="Klenk H.-P."/>
            <person name="Eisen J.A."/>
        </authorList>
    </citation>
    <scope>NUCLEOTIDE SEQUENCE [LARGE SCALE GENOMIC DNA]</scope>
    <source>
        <strain evidence="3">DSM 17093 / CIP 108686 / LMG 22925 / RQ-24</strain>
    </source>
</reference>
<dbReference type="EMBL" id="CP002049">
    <property type="protein sequence ID" value="ADI15237.1"/>
    <property type="molecule type" value="Genomic_DNA"/>
</dbReference>
<protein>
    <submittedName>
        <fullName evidence="2">GCN5-related N-acetyltransferase</fullName>
    </submittedName>
</protein>
<dbReference type="AlphaFoldDB" id="D7CRE9"/>
<evidence type="ECO:0000259" key="1">
    <source>
        <dbReference type="PROSITE" id="PS51186"/>
    </source>
</evidence>
<dbReference type="CDD" id="cd04301">
    <property type="entry name" value="NAT_SF"/>
    <property type="match status" value="1"/>
</dbReference>
<dbReference type="Gene3D" id="3.40.630.30">
    <property type="match status" value="1"/>
</dbReference>
<dbReference type="InterPro" id="IPR038764">
    <property type="entry name" value="GNAT_N_AcTrfase_prd"/>
</dbReference>
<evidence type="ECO:0000313" key="2">
    <source>
        <dbReference type="EMBL" id="ADI15237.1"/>
    </source>
</evidence>